<organism evidence="2 3">
    <name type="scientific">Fusarium ambrosium</name>
    <dbReference type="NCBI Taxonomy" id="131363"/>
    <lineage>
        <taxon>Eukaryota</taxon>
        <taxon>Fungi</taxon>
        <taxon>Dikarya</taxon>
        <taxon>Ascomycota</taxon>
        <taxon>Pezizomycotina</taxon>
        <taxon>Sordariomycetes</taxon>
        <taxon>Hypocreomycetidae</taxon>
        <taxon>Hypocreales</taxon>
        <taxon>Nectriaceae</taxon>
        <taxon>Fusarium</taxon>
        <taxon>Fusarium solani species complex</taxon>
    </lineage>
</organism>
<evidence type="ECO:0008006" key="4">
    <source>
        <dbReference type="Google" id="ProtNLM"/>
    </source>
</evidence>
<name>A0A428UIT0_9HYPO</name>
<comment type="caution">
    <text evidence="2">The sequence shown here is derived from an EMBL/GenBank/DDBJ whole genome shotgun (WGS) entry which is preliminary data.</text>
</comment>
<evidence type="ECO:0000313" key="2">
    <source>
        <dbReference type="EMBL" id="RSM14164.1"/>
    </source>
</evidence>
<gene>
    <name evidence="2" type="ORF">CDV31_005500</name>
</gene>
<sequence length="201" mass="22991">MKYATAYLLTLALGAHALCDGMGPEEIGPGWFVECKKGILREKAYEHHPIADKEHCAQLCMDLGRPVCTYHPPTKKCLVGAEDGMDISSPDAIQIRRVEKETSYSPLDHAQQPLGLSCEDQHAACLARESKCQADLAQAHREVGVYKPDRDDCKFEEDRHPNQELCPREDKQKYWVNDQIRFRILCFKTPNPWSHRLQSWE</sequence>
<reference evidence="2 3" key="1">
    <citation type="submission" date="2017-06" db="EMBL/GenBank/DDBJ databases">
        <title>Cmopartive genomic analysis of Ambrosia Fusariam Clade fungi.</title>
        <authorList>
            <person name="Stajich J.E."/>
            <person name="Carrillo J."/>
            <person name="Kijimoto T."/>
            <person name="Eskalen A."/>
            <person name="O'Donnell K."/>
            <person name="Kasson M."/>
        </authorList>
    </citation>
    <scope>NUCLEOTIDE SEQUENCE [LARGE SCALE GENOMIC DNA]</scope>
    <source>
        <strain evidence="2 3">NRRL 20438</strain>
    </source>
</reference>
<keyword evidence="3" id="KW-1185">Reference proteome</keyword>
<protein>
    <recommendedName>
        <fullName evidence="4">Apple domain-containing protein</fullName>
    </recommendedName>
</protein>
<dbReference type="AlphaFoldDB" id="A0A428UIT0"/>
<keyword evidence="1" id="KW-0732">Signal</keyword>
<dbReference type="EMBL" id="NIZV01000057">
    <property type="protein sequence ID" value="RSM14164.1"/>
    <property type="molecule type" value="Genomic_DNA"/>
</dbReference>
<accession>A0A428UIT0</accession>
<evidence type="ECO:0000313" key="3">
    <source>
        <dbReference type="Proteomes" id="UP000288429"/>
    </source>
</evidence>
<evidence type="ECO:0000256" key="1">
    <source>
        <dbReference type="SAM" id="SignalP"/>
    </source>
</evidence>
<feature type="signal peptide" evidence="1">
    <location>
        <begin position="1"/>
        <end position="17"/>
    </location>
</feature>
<dbReference type="Proteomes" id="UP000288429">
    <property type="component" value="Unassembled WGS sequence"/>
</dbReference>
<proteinExistence type="predicted"/>
<feature type="chain" id="PRO_5019226222" description="Apple domain-containing protein" evidence="1">
    <location>
        <begin position="18"/>
        <end position="201"/>
    </location>
</feature>